<dbReference type="Pfam" id="PF05699">
    <property type="entry name" value="Dimer_Tnp_hAT"/>
    <property type="match status" value="1"/>
</dbReference>
<protein>
    <recommendedName>
        <fullName evidence="2">HAT C-terminal dimerisation domain-containing protein</fullName>
    </recommendedName>
</protein>
<dbReference type="InterPro" id="IPR012337">
    <property type="entry name" value="RNaseH-like_sf"/>
</dbReference>
<dbReference type="SUPFAM" id="SSF53098">
    <property type="entry name" value="Ribonuclease H-like"/>
    <property type="match status" value="1"/>
</dbReference>
<dbReference type="PANTHER" id="PTHR37162">
    <property type="entry name" value="HAT FAMILY DIMERISATION DOMAINCONTAINING PROTEIN-RELATED"/>
    <property type="match status" value="1"/>
</dbReference>
<reference evidence="3" key="1">
    <citation type="submission" date="2021-12" db="EMBL/GenBank/DDBJ databases">
        <authorList>
            <person name="Martin H S."/>
        </authorList>
    </citation>
    <scope>NUCLEOTIDE SEQUENCE</scope>
</reference>
<dbReference type="InterPro" id="IPR008906">
    <property type="entry name" value="HATC_C_dom"/>
</dbReference>
<accession>A0A8J9VD39</accession>
<dbReference type="OrthoDB" id="10023262at2759"/>
<evidence type="ECO:0000256" key="1">
    <source>
        <dbReference type="SAM" id="MobiDB-lite"/>
    </source>
</evidence>
<dbReference type="EMBL" id="OV170234">
    <property type="protein sequence ID" value="CAH0719603.1"/>
    <property type="molecule type" value="Genomic_DNA"/>
</dbReference>
<keyword evidence="4" id="KW-1185">Reference proteome</keyword>
<feature type="compositionally biased region" description="Acidic residues" evidence="1">
    <location>
        <begin position="536"/>
        <end position="548"/>
    </location>
</feature>
<dbReference type="GO" id="GO:0046983">
    <property type="term" value="F:protein dimerization activity"/>
    <property type="evidence" value="ECO:0007669"/>
    <property type="project" value="InterPro"/>
</dbReference>
<name>A0A8J9VD39_9NEOP</name>
<evidence type="ECO:0000313" key="3">
    <source>
        <dbReference type="EMBL" id="CAH0719603.1"/>
    </source>
</evidence>
<evidence type="ECO:0000259" key="2">
    <source>
        <dbReference type="Pfam" id="PF05699"/>
    </source>
</evidence>
<feature type="region of interest" description="Disordered" evidence="1">
    <location>
        <begin position="517"/>
        <end position="548"/>
    </location>
</feature>
<dbReference type="AlphaFoldDB" id="A0A8J9VD39"/>
<feature type="non-terminal residue" evidence="3">
    <location>
        <position position="548"/>
    </location>
</feature>
<organism evidence="3 4">
    <name type="scientific">Brenthis ino</name>
    <name type="common">lesser marbled fritillary</name>
    <dbReference type="NCBI Taxonomy" id="405034"/>
    <lineage>
        <taxon>Eukaryota</taxon>
        <taxon>Metazoa</taxon>
        <taxon>Ecdysozoa</taxon>
        <taxon>Arthropoda</taxon>
        <taxon>Hexapoda</taxon>
        <taxon>Insecta</taxon>
        <taxon>Pterygota</taxon>
        <taxon>Neoptera</taxon>
        <taxon>Endopterygota</taxon>
        <taxon>Lepidoptera</taxon>
        <taxon>Glossata</taxon>
        <taxon>Ditrysia</taxon>
        <taxon>Papilionoidea</taxon>
        <taxon>Nymphalidae</taxon>
        <taxon>Heliconiinae</taxon>
        <taxon>Argynnini</taxon>
        <taxon>Brenthis</taxon>
    </lineage>
</organism>
<evidence type="ECO:0000313" key="4">
    <source>
        <dbReference type="Proteomes" id="UP000838878"/>
    </source>
</evidence>
<proteinExistence type="predicted"/>
<sequence length="548" mass="62760">MDVPLKKKTNYAQRYRKEWENDPAFKKWLKPVIGNESKAMCIHCKIEFTAKLYEVKRHSESKKHIEKFKPFSTGQTTISIQKEAEFKGSVHNAEALLSLYIAEHAAVVQVDHLSQMCAKAFPDSNAACAMKLHRTKCSEIIRNVLSPHFKSALREDIGDTNYSLEIDESTDISIQKYLGLVIRYYSRSMEKINTTFLSITELETADARGIVNGIVKTIQDIGLNLQKMVGLGTDNASVMVGINNGVYQILKEEYGLKHLVLDKPVSDPTKLLKSLVKLLEVLCDKIVIPGRRHSIDIFKDNIANYLDPMPYLGYNFEKIIETYSLNDKEMIRKRCIDFTVKLTKELQQRLPDNIQTLQNMNIMSVDHVLKPDKGMEIIKLAEHFGLNGDTIDKILSHWKNIPTNKWEHTNDTVKFWHKVSQYKDAGNDNPYQELCSLAFIMLVLPHSNADVERVFSTMNVIKNKLRNRMNFDTLNSILHIRFGLIKFGQTCYTYIPIDVLKKIGSKEKYKFILNKAPASTNNPLQPSTSQSTSEFYGEESSSDEEIEF</sequence>
<dbReference type="Proteomes" id="UP000838878">
    <property type="component" value="Chromosome 14"/>
</dbReference>
<feature type="compositionally biased region" description="Polar residues" evidence="1">
    <location>
        <begin position="517"/>
        <end position="534"/>
    </location>
</feature>
<feature type="domain" description="HAT C-terminal dimerisation" evidence="2">
    <location>
        <begin position="392"/>
        <end position="481"/>
    </location>
</feature>
<gene>
    <name evidence="3" type="ORF">BINO364_LOCUS5917</name>
</gene>
<dbReference type="PANTHER" id="PTHR37162:SF1">
    <property type="entry name" value="BED-TYPE DOMAIN-CONTAINING PROTEIN"/>
    <property type="match status" value="1"/>
</dbReference>